<dbReference type="Proteomes" id="UP000029224">
    <property type="component" value="Unassembled WGS sequence"/>
</dbReference>
<dbReference type="GO" id="GO:0004089">
    <property type="term" value="F:carbonate dehydratase activity"/>
    <property type="evidence" value="ECO:0007669"/>
    <property type="project" value="UniProtKB-EC"/>
</dbReference>
<comment type="caution">
    <text evidence="1">The sequence shown here is derived from an EMBL/GenBank/DDBJ whole genome shotgun (WGS) entry which is preliminary data.</text>
</comment>
<reference evidence="1 2" key="2">
    <citation type="submission" date="2014-09" db="EMBL/GenBank/DDBJ databases">
        <authorList>
            <consortium name="NBRP consortium"/>
            <person name="Sawabe T."/>
            <person name="Meirelles P."/>
            <person name="Nakanishi M."/>
            <person name="Sayaka M."/>
            <person name="Hattori M."/>
            <person name="Ohkuma M."/>
        </authorList>
    </citation>
    <scope>NUCLEOTIDE SEQUENCE [LARGE SCALE GENOMIC DNA]</scope>
    <source>
        <strain evidence="1 2">JCM 19240</strain>
    </source>
</reference>
<proteinExistence type="predicted"/>
<dbReference type="EC" id="4.2.1.1" evidence="1"/>
<keyword evidence="1" id="KW-0456">Lyase</keyword>
<evidence type="ECO:0000313" key="1">
    <source>
        <dbReference type="EMBL" id="GAL34713.1"/>
    </source>
</evidence>
<name>A0A090T660_9VIBR</name>
<evidence type="ECO:0000313" key="2">
    <source>
        <dbReference type="Proteomes" id="UP000029224"/>
    </source>
</evidence>
<reference evidence="1 2" key="1">
    <citation type="submission" date="2014-09" db="EMBL/GenBank/DDBJ databases">
        <title>Vibrio maritimus JCM 19240. (C210) whole genome shotgun sequence.</title>
        <authorList>
            <person name="Sawabe T."/>
            <person name="Meirelles P."/>
            <person name="Nakanishi M."/>
            <person name="Sayaka M."/>
            <person name="Hattori M."/>
            <person name="Ohkuma M."/>
        </authorList>
    </citation>
    <scope>NUCLEOTIDE SEQUENCE [LARGE SCALE GENOMIC DNA]</scope>
    <source>
        <strain evidence="1 2">JCM 19240</strain>
    </source>
</reference>
<keyword evidence="2" id="KW-1185">Reference proteome</keyword>
<sequence length="54" mass="5977">MPNDFHVPPMTNIGADFDLNSISKVPPKYSAFSESVVSANHTLVQGYRRIANEL</sequence>
<organism evidence="1 2">
    <name type="scientific">Vibrio maritimus</name>
    <dbReference type="NCBI Taxonomy" id="990268"/>
    <lineage>
        <taxon>Bacteria</taxon>
        <taxon>Pseudomonadati</taxon>
        <taxon>Pseudomonadota</taxon>
        <taxon>Gammaproteobacteria</taxon>
        <taxon>Vibrionales</taxon>
        <taxon>Vibrionaceae</taxon>
        <taxon>Vibrio</taxon>
    </lineage>
</organism>
<dbReference type="EMBL" id="BBMT01000005">
    <property type="protein sequence ID" value="GAL34713.1"/>
    <property type="molecule type" value="Genomic_DNA"/>
</dbReference>
<dbReference type="AlphaFoldDB" id="A0A090T660"/>
<gene>
    <name evidence="1" type="ORF">JCM19240_4263</name>
</gene>
<protein>
    <submittedName>
        <fullName evidence="1">Carbonic anhydrase gamma class</fullName>
        <ecNumber evidence="1">4.2.1.1</ecNumber>
    </submittedName>
</protein>
<accession>A0A090T660</accession>